<dbReference type="EMBL" id="JABANN010000003">
    <property type="protein sequence ID" value="KAF4676353.1"/>
    <property type="molecule type" value="Genomic_DNA"/>
</dbReference>
<dbReference type="Proteomes" id="UP000572268">
    <property type="component" value="Unassembled WGS sequence"/>
</dbReference>
<name>A0A7J6MXS6_PEROL</name>
<sequence>MPLLGNLPPYVLILARVPRTQAHFTCSRLRDGYCWQCRRNSQRAIDLFDWSPAFELRDGRTRTLMATKTVVLHGNGAVSGMEFFLSKGEVVNWTDEDQVRISDGGLLHLAGAFCFPTARRVWCDRSFDDREIYKPCTWACFVLANAEAVHPLSVRWQCLVRYNNKPFPKRIFSACVEHGTAQAINRFTLESSVAKTAE</sequence>
<comment type="caution">
    <text evidence="1">The sequence shown here is derived from an EMBL/GenBank/DDBJ whole genome shotgun (WGS) entry which is preliminary data.</text>
</comment>
<reference evidence="1 2" key="1">
    <citation type="submission" date="2020-04" db="EMBL/GenBank/DDBJ databases">
        <title>Perkinsus olseni comparative genomics.</title>
        <authorList>
            <person name="Bogema D.R."/>
        </authorList>
    </citation>
    <scope>NUCLEOTIDE SEQUENCE [LARGE SCALE GENOMIC DNA]</scope>
    <source>
        <strain evidence="1">ATCC PRA-31</strain>
    </source>
</reference>
<proteinExistence type="predicted"/>
<protein>
    <submittedName>
        <fullName evidence="1">Uncharacterized protein</fullName>
    </submittedName>
</protein>
<dbReference type="AlphaFoldDB" id="A0A7J6MXS6"/>
<gene>
    <name evidence="1" type="ORF">FOL46_004954</name>
</gene>
<evidence type="ECO:0000313" key="2">
    <source>
        <dbReference type="Proteomes" id="UP000572268"/>
    </source>
</evidence>
<evidence type="ECO:0000313" key="1">
    <source>
        <dbReference type="EMBL" id="KAF4676353.1"/>
    </source>
</evidence>
<organism evidence="1 2">
    <name type="scientific">Perkinsus olseni</name>
    <name type="common">Perkinsus atlanticus</name>
    <dbReference type="NCBI Taxonomy" id="32597"/>
    <lineage>
        <taxon>Eukaryota</taxon>
        <taxon>Sar</taxon>
        <taxon>Alveolata</taxon>
        <taxon>Perkinsozoa</taxon>
        <taxon>Perkinsea</taxon>
        <taxon>Perkinsida</taxon>
        <taxon>Perkinsidae</taxon>
        <taxon>Perkinsus</taxon>
    </lineage>
</organism>
<accession>A0A7J6MXS6</accession>